<accession>A0A1I8MJZ0</accession>
<evidence type="ECO:0000256" key="1">
    <source>
        <dbReference type="SAM" id="SignalP"/>
    </source>
</evidence>
<dbReference type="Proteomes" id="UP001652621">
    <property type="component" value="Unplaced"/>
</dbReference>
<keyword evidence="1" id="KW-0732">Signal</keyword>
<reference evidence="2" key="1">
    <citation type="submission" date="2020-05" db="UniProtKB">
        <authorList>
            <consortium name="EnsemblMetazoa"/>
        </authorList>
    </citation>
    <scope>IDENTIFICATION</scope>
    <source>
        <strain evidence="2">Aabys</strain>
    </source>
</reference>
<name>A0A1I8MJZ0_MUSDO</name>
<dbReference type="RefSeq" id="XP_005190399.1">
    <property type="nucleotide sequence ID" value="XM_005190342.3"/>
</dbReference>
<dbReference type="KEGG" id="mde:101898743"/>
<keyword evidence="3" id="KW-1185">Reference proteome</keyword>
<proteinExistence type="predicted"/>
<gene>
    <name evidence="2" type="primary">101898743</name>
    <name evidence="4 5" type="synonym">LOC101898743</name>
</gene>
<evidence type="ECO:0000313" key="5">
    <source>
        <dbReference type="RefSeq" id="XP_058987079.1"/>
    </source>
</evidence>
<dbReference type="SUPFAM" id="SSF100910">
    <property type="entry name" value="Chemosensory protein Csp2"/>
    <property type="match status" value="1"/>
</dbReference>
<reference evidence="4" key="2">
    <citation type="submission" date="2025-04" db="UniProtKB">
        <authorList>
            <consortium name="RefSeq"/>
        </authorList>
    </citation>
    <scope>IDENTIFICATION</scope>
    <source>
        <strain evidence="4 5">Aabys</strain>
        <tissue evidence="5">Whole body</tissue>
    </source>
</reference>
<dbReference type="InterPro" id="IPR005055">
    <property type="entry name" value="A10/PebIII"/>
</dbReference>
<dbReference type="EnsemblMetazoa" id="MDOA005713-RA">
    <property type="protein sequence ID" value="MDOA005713-PA"/>
    <property type="gene ID" value="MDOA005713"/>
</dbReference>
<dbReference type="GeneID" id="101898743"/>
<sequence>MKFISVAFLVVATLVASIAAQDKYTTKYDNINVDEILSSDRLLNNYFNCLMDRGSCTPDAQELKKAIPDALKTECSKCSEKQKKVIDKVCHFLIEKKPDHWKELQAKYDPQNIYYNKYKSHI</sequence>
<dbReference type="VEuPathDB" id="VectorBase:MDOA005713"/>
<dbReference type="Pfam" id="PF03392">
    <property type="entry name" value="OS-D"/>
    <property type="match status" value="1"/>
</dbReference>
<evidence type="ECO:0000313" key="3">
    <source>
        <dbReference type="Proteomes" id="UP001652621"/>
    </source>
</evidence>
<feature type="chain" id="PRO_5044560535" evidence="1">
    <location>
        <begin position="21"/>
        <end position="122"/>
    </location>
</feature>
<evidence type="ECO:0000313" key="2">
    <source>
        <dbReference type="EnsemblMetazoa" id="MDOA005713-PA"/>
    </source>
</evidence>
<organism evidence="2">
    <name type="scientific">Musca domestica</name>
    <name type="common">House fly</name>
    <dbReference type="NCBI Taxonomy" id="7370"/>
    <lineage>
        <taxon>Eukaryota</taxon>
        <taxon>Metazoa</taxon>
        <taxon>Ecdysozoa</taxon>
        <taxon>Arthropoda</taxon>
        <taxon>Hexapoda</taxon>
        <taxon>Insecta</taxon>
        <taxon>Pterygota</taxon>
        <taxon>Neoptera</taxon>
        <taxon>Endopterygota</taxon>
        <taxon>Diptera</taxon>
        <taxon>Brachycera</taxon>
        <taxon>Muscomorpha</taxon>
        <taxon>Muscoidea</taxon>
        <taxon>Muscidae</taxon>
        <taxon>Musca</taxon>
    </lineage>
</organism>
<feature type="signal peptide" evidence="1">
    <location>
        <begin position="1"/>
        <end position="20"/>
    </location>
</feature>
<dbReference type="VEuPathDB" id="VectorBase:MDOMA2_010070"/>
<dbReference type="PANTHER" id="PTHR11257:SF12">
    <property type="entry name" value="EJACULATORY BULB-SPECIFIC PROTEIN 3-RELATED"/>
    <property type="match status" value="1"/>
</dbReference>
<dbReference type="RefSeq" id="XP_058987079.1">
    <property type="nucleotide sequence ID" value="XM_059131096.1"/>
</dbReference>
<dbReference type="PANTHER" id="PTHR11257">
    <property type="entry name" value="CHEMOSENSORY PROTEIN-RELATED"/>
    <property type="match status" value="1"/>
</dbReference>
<dbReference type="AlphaFoldDB" id="A0A1I8MJZ0"/>
<dbReference type="eggNOG" id="ENOG502S48A">
    <property type="taxonomic scope" value="Eukaryota"/>
</dbReference>
<dbReference type="Gene3D" id="1.10.2080.10">
    <property type="entry name" value="Insect odorant-binding protein A10/Ejaculatory bulb-specific protein 3"/>
    <property type="match status" value="1"/>
</dbReference>
<protein>
    <submittedName>
        <fullName evidence="4 5">Ejaculatory bulb-specific protein 3</fullName>
    </submittedName>
</protein>
<evidence type="ECO:0000313" key="4">
    <source>
        <dbReference type="RefSeq" id="XP_005190399.1"/>
    </source>
</evidence>
<dbReference type="InterPro" id="IPR036682">
    <property type="entry name" value="OS_D_A10/PebIII_sf"/>
</dbReference>